<evidence type="ECO:0000313" key="2">
    <source>
        <dbReference type="Proteomes" id="UP000593594"/>
    </source>
</evidence>
<proteinExistence type="predicted"/>
<dbReference type="AlphaFoldDB" id="A0A7S8HAN7"/>
<sequence>MMHSRRTDASPFAAHILTIAAAVALVGAGTPQAVAQGGLPAIAPHRAVYDLELESSQDRLGLADASGRLALEFAAADCEGWTVNMRIVNRLRTRNGTSRTIDSRSSSWESADGASMAFTLRRYVENTVDEETKGFAERGGDGKPGHVAMEKPAEDAFDIPAGAVFPVEHTKRILKAALDGERREVSLVYDGSEEKTVYKAITFIGERRAPGETRLPAGLGEELKSMASWPVSISYFDETKTADGEETPSHQVSFTMFENAVASNLTLDYGDFSLSGTLSTLEFPDAPECPAQ</sequence>
<dbReference type="Proteomes" id="UP000593594">
    <property type="component" value="Chromosome"/>
</dbReference>
<dbReference type="Pfam" id="PF08904">
    <property type="entry name" value="EipB_like"/>
    <property type="match status" value="1"/>
</dbReference>
<dbReference type="EMBL" id="CP058214">
    <property type="protein sequence ID" value="QPC41624.1"/>
    <property type="molecule type" value="Genomic_DNA"/>
</dbReference>
<evidence type="ECO:0000313" key="1">
    <source>
        <dbReference type="EMBL" id="QPC41624.1"/>
    </source>
</evidence>
<dbReference type="InterPro" id="IPR015000">
    <property type="entry name" value="EipB-like"/>
</dbReference>
<gene>
    <name evidence="1" type="ORF">HW532_02115</name>
</gene>
<keyword evidence="2" id="KW-1185">Reference proteome</keyword>
<accession>A0A7S8HAN7</accession>
<name>A0A7S8HAN7_9HYPH</name>
<protein>
    <submittedName>
        <fullName evidence="1">Cell envelope integrity EipB family protein</fullName>
    </submittedName>
</protein>
<dbReference type="KEGG" id="kmn:HW532_02115"/>
<organism evidence="1 2">
    <name type="scientific">Kaustia mangrovi</name>
    <dbReference type="NCBI Taxonomy" id="2593653"/>
    <lineage>
        <taxon>Bacteria</taxon>
        <taxon>Pseudomonadati</taxon>
        <taxon>Pseudomonadota</taxon>
        <taxon>Alphaproteobacteria</taxon>
        <taxon>Hyphomicrobiales</taxon>
        <taxon>Parvibaculaceae</taxon>
        <taxon>Kaustia</taxon>
    </lineage>
</organism>
<reference evidence="1 2" key="1">
    <citation type="submission" date="2020-06" db="EMBL/GenBank/DDBJ databases">
        <title>Genome sequence of 2 isolates from Red Sea Mangroves.</title>
        <authorList>
            <person name="Sefrji F."/>
            <person name="Michoud G."/>
            <person name="Merlino G."/>
            <person name="Daffonchio D."/>
        </authorList>
    </citation>
    <scope>NUCLEOTIDE SEQUENCE [LARGE SCALE GENOMIC DNA]</scope>
    <source>
        <strain evidence="1 2">R1DC25</strain>
    </source>
</reference>
<dbReference type="RefSeq" id="WP_213162844.1">
    <property type="nucleotide sequence ID" value="NZ_CP058214.1"/>
</dbReference>